<evidence type="ECO:0000313" key="4">
    <source>
        <dbReference type="Proteomes" id="UP001162131"/>
    </source>
</evidence>
<feature type="coiled-coil region" evidence="1">
    <location>
        <begin position="1115"/>
        <end position="1156"/>
    </location>
</feature>
<feature type="compositionally biased region" description="Basic residues" evidence="2">
    <location>
        <begin position="1687"/>
        <end position="1699"/>
    </location>
</feature>
<dbReference type="Proteomes" id="UP001162131">
    <property type="component" value="Unassembled WGS sequence"/>
</dbReference>
<gene>
    <name evidence="3" type="ORF">BSTOLATCC_MIC18668</name>
</gene>
<name>A0AAU9J1M3_9CILI</name>
<evidence type="ECO:0000313" key="3">
    <source>
        <dbReference type="EMBL" id="CAG9317417.1"/>
    </source>
</evidence>
<evidence type="ECO:0000256" key="1">
    <source>
        <dbReference type="SAM" id="Coils"/>
    </source>
</evidence>
<protein>
    <submittedName>
        <fullName evidence="3">Uncharacterized protein</fullName>
    </submittedName>
</protein>
<accession>A0AAU9J1M3</accession>
<feature type="region of interest" description="Disordered" evidence="2">
    <location>
        <begin position="849"/>
        <end position="870"/>
    </location>
</feature>
<organism evidence="3 4">
    <name type="scientific">Blepharisma stoltei</name>
    <dbReference type="NCBI Taxonomy" id="1481888"/>
    <lineage>
        <taxon>Eukaryota</taxon>
        <taxon>Sar</taxon>
        <taxon>Alveolata</taxon>
        <taxon>Ciliophora</taxon>
        <taxon>Postciliodesmatophora</taxon>
        <taxon>Heterotrichea</taxon>
        <taxon>Heterotrichida</taxon>
        <taxon>Blepharismidae</taxon>
        <taxon>Blepharisma</taxon>
    </lineage>
</organism>
<evidence type="ECO:0000256" key="2">
    <source>
        <dbReference type="SAM" id="MobiDB-lite"/>
    </source>
</evidence>
<feature type="compositionally biased region" description="Polar residues" evidence="2">
    <location>
        <begin position="1641"/>
        <end position="1651"/>
    </location>
</feature>
<comment type="caution">
    <text evidence="3">The sequence shown here is derived from an EMBL/GenBank/DDBJ whole genome shotgun (WGS) entry which is preliminary data.</text>
</comment>
<feature type="region of interest" description="Disordered" evidence="2">
    <location>
        <begin position="1630"/>
        <end position="1652"/>
    </location>
</feature>
<keyword evidence="1" id="KW-0175">Coiled coil</keyword>
<dbReference type="EMBL" id="CAJZBQ010000018">
    <property type="protein sequence ID" value="CAG9317417.1"/>
    <property type="molecule type" value="Genomic_DNA"/>
</dbReference>
<feature type="coiled-coil region" evidence="1">
    <location>
        <begin position="131"/>
        <end position="213"/>
    </location>
</feature>
<feature type="coiled-coil region" evidence="1">
    <location>
        <begin position="42"/>
        <end position="83"/>
    </location>
</feature>
<reference evidence="3" key="1">
    <citation type="submission" date="2021-09" db="EMBL/GenBank/DDBJ databases">
        <authorList>
            <consortium name="AG Swart"/>
            <person name="Singh M."/>
            <person name="Singh A."/>
            <person name="Seah K."/>
            <person name="Emmerich C."/>
        </authorList>
    </citation>
    <scope>NUCLEOTIDE SEQUENCE</scope>
    <source>
        <strain evidence="3">ATCC30299</strain>
    </source>
</reference>
<keyword evidence="4" id="KW-1185">Reference proteome</keyword>
<proteinExistence type="predicted"/>
<sequence length="1699" mass="194950">MAENKLKSHLDWFTWEALIRQNIPDHMIGSINSHPTKLVRTKQEHDEIIKEYLQTIDFLRKENDELKMANQAKDIQIQDLAEEYEPMKENLLLKIGMLTEKLQEKNPEEWEEWSQEIDSARIKSRVQAETLRKLESSLRDYRKRIAELESQLEGAEVNNKEINAKKVEEMPAILDIGENIKLQQRIAELEKQVEDLQSHLQNGQNQIATMIAESPAKMAKLVDMAEAVLLDSYHKLHIDDEKIKENLQELLDNRKSLRIPAELQNVLLNHQIYLEKQLDAMQELINSSDSLQNLIESFEGIEKSQIEIQQLSQLNLDKLKALLNKPAPDKKYQRKKTYLSISHAESSSAREGLDVLKDLLGNIKRNQRMIGDLENEKQYLLSNSDIGQEQEKAAQKAEEDLRNIAQLIGQNLVKTDMVGDTLIDIQPDNKLKQEMDNYQNGFEALMKKIDDVGKASVDDIHDLLNLHSSYESANIVQASRLVGRKEEEIIEDIIAVDQSSKQRPNMNKAKKVRSAKPSETSLDKINKLSISILQDSGSILYETSPEDPIFEEAKTLLDNPDPNVNNSIVDKLTISYEIIQKIQKDAKSSVENTGKSALLKGLKPLISNTEQDIKLAELVNQLENGNPEHVHTFESEIKTIGQNAEAGNDLSGVIEQVIDLSERVNEFNLKKLKEYCAIKNAKPEENKTDDLLGLLADAEELCNDSVRNAIKEANAAIAISDAVSKKVLEGIKAEAQNIANEPSPTAAEKIENICKNNKLLDKLEKLRKKVREEAQKQFNALKSELQAKEAALTEAISIAEAKYKDYESSIATLQNIMKERENMVNKLAQEVSDKELELSKLRNQINDMTQAAESAQEEYSRLDEENSDNKKNIRTLRKQIKDKEDENQSLHDRIVDLEKQLAGKGNVDEGLIDQLRKEIRELKQTVSDKNQEIEEKTVECTKIKRDFEIHLSDCKTQLIIIQKQKDEIGQLQIKLTDLEVKHKENEERSQLSAGNSVNTDILIKLIEDKDAVINQLQSQINPLVKYRKMYSLMINEKEQDEKEKEKLDIDFSELLRRIRMLTHENEQLKYKTRMIEKYQRDYLSIGQENARIAKKLEYYNEFLEKEGNANFKEMSEKLTNELSQKMGMINELKEKLDELTKEVKATKESREITLKRQIMLRLLQLGRMGTSLRFSQWKAVTEEPTQDQKEDPALVSQVVQIPAPKFERNLAELSTSQINGDLLPSIEKIVIDDRKKELEKNELLNFYRHNAVKIDKLMNDSNLFGIFEDMVDNKYESDTKDLSNDRLPKAIPEYFIEYLIRCYGNKKKTLPYLSQFVQSLKKRYDDGDLYGKLASKMLQIFDPTPVLGDESYIIIKAFKETKSCTEKVKNHIKSRNTSGGDIYFADGINYVHDLFKDDQETGRLVISLLNPNNLVSTDSTAFKIMHYLYRASKTPEELFNEIKSGPELTESDFLKLESSGFSWIPAKELLNLFTSLQPISQEKFSQVFSPQTYDSLSELENEATLIARPQLLLAILEALAETRINDIAWCLSLTKNQKAIKLPEFKELINGFSPELTEGQIAGMYDIAVMWSSDPENGVTPDSIYKILKKYQLGRLSKRTIGIRIIIKEKVIRTIEFEEIKESRSVEIEETKDLSEGDISPSKSLEATTPQGRRIRTELKKTVRENVIEKTIESSTIEHEEEEVKKTVKRRIVKKKTAK</sequence>
<feature type="coiled-coil region" evidence="1">
    <location>
        <begin position="356"/>
        <end position="407"/>
    </location>
</feature>
<feature type="compositionally biased region" description="Basic and acidic residues" evidence="2">
    <location>
        <begin position="858"/>
        <end position="870"/>
    </location>
</feature>
<feature type="region of interest" description="Disordered" evidence="2">
    <location>
        <begin position="1678"/>
        <end position="1699"/>
    </location>
</feature>